<evidence type="ECO:0000256" key="4">
    <source>
        <dbReference type="SAM" id="MobiDB-lite"/>
    </source>
</evidence>
<dbReference type="PROSITE" id="PS00019">
    <property type="entry name" value="ACTININ_1"/>
    <property type="match status" value="1"/>
</dbReference>
<dbReference type="AlphaFoldDB" id="A0A0K0FXT9"/>
<keyword evidence="2" id="KW-0009">Actin-binding</keyword>
<dbReference type="Gene3D" id="1.10.418.10">
    <property type="entry name" value="Calponin-like domain"/>
    <property type="match status" value="1"/>
</dbReference>
<feature type="compositionally biased region" description="Polar residues" evidence="4">
    <location>
        <begin position="1"/>
        <end position="13"/>
    </location>
</feature>
<keyword evidence="6" id="KW-1185">Reference proteome</keyword>
<dbReference type="GO" id="GO:0003779">
    <property type="term" value="F:actin binding"/>
    <property type="evidence" value="ECO:0007669"/>
    <property type="project" value="UniProtKB-KW"/>
</dbReference>
<dbReference type="InterPro" id="IPR001589">
    <property type="entry name" value="Actinin_actin-bd_CS"/>
</dbReference>
<accession>A0A0K0FXT9</accession>
<evidence type="ECO:0000256" key="2">
    <source>
        <dbReference type="ARBA" id="ARBA00023203"/>
    </source>
</evidence>
<reference evidence="6" key="1">
    <citation type="submission" date="2014-07" db="EMBL/GenBank/DDBJ databases">
        <authorList>
            <person name="Martin A.A"/>
            <person name="De Silva N."/>
        </authorList>
    </citation>
    <scope>NUCLEOTIDE SEQUENCE</scope>
</reference>
<organism evidence="6 7">
    <name type="scientific">Strongyloides venezuelensis</name>
    <name type="common">Threadworm</name>
    <dbReference type="NCBI Taxonomy" id="75913"/>
    <lineage>
        <taxon>Eukaryota</taxon>
        <taxon>Metazoa</taxon>
        <taxon>Ecdysozoa</taxon>
        <taxon>Nematoda</taxon>
        <taxon>Chromadorea</taxon>
        <taxon>Rhabditida</taxon>
        <taxon>Tylenchina</taxon>
        <taxon>Panagrolaimomorpha</taxon>
        <taxon>Strongyloidoidea</taxon>
        <taxon>Strongyloididae</taxon>
        <taxon>Strongyloides</taxon>
    </lineage>
</organism>
<dbReference type="InterPro" id="IPR036872">
    <property type="entry name" value="CH_dom_sf"/>
</dbReference>
<dbReference type="STRING" id="75913.A0A0K0FXT9"/>
<keyword evidence="1" id="KW-0677">Repeat</keyword>
<dbReference type="SUPFAM" id="SSF47576">
    <property type="entry name" value="Calponin-homology domain, CH-domain"/>
    <property type="match status" value="1"/>
</dbReference>
<protein>
    <submittedName>
        <fullName evidence="7">Spectrin beta chain, erythrocytic (inferred by orthology to a human protein)</fullName>
    </submittedName>
</protein>
<feature type="region of interest" description="Disordered" evidence="4">
    <location>
        <begin position="1"/>
        <end position="26"/>
    </location>
</feature>
<dbReference type="PANTHER" id="PTHR11915">
    <property type="entry name" value="SPECTRIN/FILAMIN RELATED CYTOSKELETAL PROTEIN"/>
    <property type="match status" value="1"/>
</dbReference>
<dbReference type="SMART" id="SM00033">
    <property type="entry name" value="CH"/>
    <property type="match status" value="1"/>
</dbReference>
<proteinExistence type="predicted"/>
<evidence type="ECO:0000259" key="5">
    <source>
        <dbReference type="PROSITE" id="PS50021"/>
    </source>
</evidence>
<feature type="coiled-coil region" evidence="3">
    <location>
        <begin position="29"/>
        <end position="56"/>
    </location>
</feature>
<keyword evidence="3" id="KW-0175">Coiled coil</keyword>
<dbReference type="PROSITE" id="PS50021">
    <property type="entry name" value="CH"/>
    <property type="match status" value="1"/>
</dbReference>
<evidence type="ECO:0000313" key="6">
    <source>
        <dbReference type="Proteomes" id="UP000035680"/>
    </source>
</evidence>
<sequence length="229" mass="26170">MSYHPSSLMSPASNAGYGSDYSSDHTQISAQENAHLEHYENDLEKLKDERDAIQKKTFTKWVNKHLQKTNRSISDLFTDLSDGYNLIALLEVLTAERLPKETGYTRFHRIQNIQICLDFLKKQNIKFVNIRPEDILEGNPKLTLGLIWTIILNYQVSIIKTRQKELLCQNASLTIPRSNDANNGVTFGNNFTSLRASQVTFDSFITNAIKISHHLSFVLLITLTEIIQK</sequence>
<dbReference type="Proteomes" id="UP000035680">
    <property type="component" value="Unassembled WGS sequence"/>
</dbReference>
<evidence type="ECO:0000313" key="7">
    <source>
        <dbReference type="WBParaSite" id="SVE_1726500.1"/>
    </source>
</evidence>
<name>A0A0K0FXT9_STRVS</name>
<dbReference type="InterPro" id="IPR001715">
    <property type="entry name" value="CH_dom"/>
</dbReference>
<evidence type="ECO:0000256" key="1">
    <source>
        <dbReference type="ARBA" id="ARBA00022737"/>
    </source>
</evidence>
<reference evidence="7" key="2">
    <citation type="submission" date="2015-08" db="UniProtKB">
        <authorList>
            <consortium name="WormBaseParasite"/>
        </authorList>
    </citation>
    <scope>IDENTIFICATION</scope>
</reference>
<feature type="domain" description="Calponin-homology (CH)" evidence="5">
    <location>
        <begin position="52"/>
        <end position="155"/>
    </location>
</feature>
<evidence type="ECO:0000256" key="3">
    <source>
        <dbReference type="SAM" id="Coils"/>
    </source>
</evidence>
<dbReference type="WBParaSite" id="SVE_1726500.1">
    <property type="protein sequence ID" value="SVE_1726500.1"/>
    <property type="gene ID" value="SVE_1726500"/>
</dbReference>
<dbReference type="CDD" id="cd21188">
    <property type="entry name" value="CH_PLEC-like_rpt1"/>
    <property type="match status" value="1"/>
</dbReference>
<dbReference type="FunFam" id="1.10.418.10:FF:000048">
    <property type="entry name" value="Short stop, isoform B"/>
    <property type="match status" value="1"/>
</dbReference>
<dbReference type="Pfam" id="PF00307">
    <property type="entry name" value="CH"/>
    <property type="match status" value="1"/>
</dbReference>